<comment type="caution">
    <text evidence="1">The sequence shown here is derived from an EMBL/GenBank/DDBJ whole genome shotgun (WGS) entry which is preliminary data.</text>
</comment>
<reference evidence="1 2" key="1">
    <citation type="submission" date="2019-05" db="EMBL/GenBank/DDBJ databases">
        <title>Another draft genome of Portunus trituberculatus and its Hox gene families provides insights of decapod evolution.</title>
        <authorList>
            <person name="Jeong J.-H."/>
            <person name="Song I."/>
            <person name="Kim S."/>
            <person name="Choi T."/>
            <person name="Kim D."/>
            <person name="Ryu S."/>
            <person name="Kim W."/>
        </authorList>
    </citation>
    <scope>NUCLEOTIDE SEQUENCE [LARGE SCALE GENOMIC DNA]</scope>
    <source>
        <tissue evidence="1">Muscle</tissue>
    </source>
</reference>
<dbReference type="AlphaFoldDB" id="A0A5B7ELB3"/>
<evidence type="ECO:0000313" key="1">
    <source>
        <dbReference type="EMBL" id="MPC33224.1"/>
    </source>
</evidence>
<name>A0A5B7ELB3_PORTR</name>
<sequence length="75" mass="8107">MPADSSMAGCSRLTLSCCDDTAELHLRCLATQHNFKRNSRSKGLALEASRSRSSVKDIGKIQFSTQNGGKMECIG</sequence>
<gene>
    <name evidence="1" type="ORF">E2C01_026566</name>
</gene>
<accession>A0A5B7ELB3</accession>
<dbReference type="Proteomes" id="UP000324222">
    <property type="component" value="Unassembled WGS sequence"/>
</dbReference>
<keyword evidence="2" id="KW-1185">Reference proteome</keyword>
<proteinExistence type="predicted"/>
<evidence type="ECO:0000313" key="2">
    <source>
        <dbReference type="Proteomes" id="UP000324222"/>
    </source>
</evidence>
<organism evidence="1 2">
    <name type="scientific">Portunus trituberculatus</name>
    <name type="common">Swimming crab</name>
    <name type="synonym">Neptunus trituberculatus</name>
    <dbReference type="NCBI Taxonomy" id="210409"/>
    <lineage>
        <taxon>Eukaryota</taxon>
        <taxon>Metazoa</taxon>
        <taxon>Ecdysozoa</taxon>
        <taxon>Arthropoda</taxon>
        <taxon>Crustacea</taxon>
        <taxon>Multicrustacea</taxon>
        <taxon>Malacostraca</taxon>
        <taxon>Eumalacostraca</taxon>
        <taxon>Eucarida</taxon>
        <taxon>Decapoda</taxon>
        <taxon>Pleocyemata</taxon>
        <taxon>Brachyura</taxon>
        <taxon>Eubrachyura</taxon>
        <taxon>Portunoidea</taxon>
        <taxon>Portunidae</taxon>
        <taxon>Portuninae</taxon>
        <taxon>Portunus</taxon>
    </lineage>
</organism>
<protein>
    <submittedName>
        <fullName evidence="1">Uncharacterized protein</fullName>
    </submittedName>
</protein>
<dbReference type="EMBL" id="VSRR010002787">
    <property type="protein sequence ID" value="MPC33224.1"/>
    <property type="molecule type" value="Genomic_DNA"/>
</dbReference>